<feature type="region of interest" description="Disordered" evidence="5">
    <location>
        <begin position="1144"/>
        <end position="1163"/>
    </location>
</feature>
<comment type="subcellular location">
    <subcellularLocation>
        <location evidence="1">Membrane</location>
        <topology evidence="1">Single-pass membrane protein</topology>
    </subcellularLocation>
</comment>
<evidence type="ECO:0000256" key="4">
    <source>
        <dbReference type="ARBA" id="ARBA00023136"/>
    </source>
</evidence>
<protein>
    <recommendedName>
        <fullName evidence="7">Translocation and assembly module TamB C-terminal domain-containing protein</fullName>
    </recommendedName>
</protein>
<feature type="transmembrane region" description="Helical" evidence="6">
    <location>
        <begin position="21"/>
        <end position="44"/>
    </location>
</feature>
<dbReference type="RefSeq" id="WP_008602027.1">
    <property type="nucleotide sequence ID" value="NZ_AMRV01000005.1"/>
</dbReference>
<dbReference type="EMBL" id="AMRV01000005">
    <property type="protein sequence ID" value="EMD82757.1"/>
    <property type="molecule type" value="Genomic_DNA"/>
</dbReference>
<feature type="domain" description="Translocation and assembly module TamB C-terminal" evidence="7">
    <location>
        <begin position="1055"/>
        <end position="1404"/>
    </location>
</feature>
<dbReference type="PANTHER" id="PTHR36985">
    <property type="entry name" value="TRANSLOCATION AND ASSEMBLY MODULE SUBUNIT TAMB"/>
    <property type="match status" value="1"/>
</dbReference>
<dbReference type="Proteomes" id="UP000011717">
    <property type="component" value="Unassembled WGS sequence"/>
</dbReference>
<evidence type="ECO:0000259" key="7">
    <source>
        <dbReference type="Pfam" id="PF04357"/>
    </source>
</evidence>
<dbReference type="PANTHER" id="PTHR36985:SF1">
    <property type="entry name" value="TRANSLOCATION AND ASSEMBLY MODULE SUBUNIT TAMB"/>
    <property type="match status" value="1"/>
</dbReference>
<evidence type="ECO:0000256" key="3">
    <source>
        <dbReference type="ARBA" id="ARBA00022989"/>
    </source>
</evidence>
<dbReference type="GO" id="GO:0097347">
    <property type="term" value="C:TAM protein secretion complex"/>
    <property type="evidence" value="ECO:0007669"/>
    <property type="project" value="TreeGrafter"/>
</dbReference>
<dbReference type="InterPro" id="IPR007452">
    <property type="entry name" value="TamB_C"/>
</dbReference>
<dbReference type="PATRIC" id="fig|1234595.3.peg.1800"/>
<reference evidence="8 9" key="1">
    <citation type="journal article" date="2013" name="Genome Announc.">
        <title>Draft Genome Sequence of Strain JLT2015T, Belonging to the Family Sphingomonadaceae of the Alphaproteobacteria.</title>
        <authorList>
            <person name="Tang K."/>
            <person name="Liu K."/>
            <person name="Li S."/>
            <person name="Jiao N."/>
        </authorList>
    </citation>
    <scope>NUCLEOTIDE SEQUENCE [LARGE SCALE GENOMIC DNA]</scope>
    <source>
        <strain evidence="8 9">JLT2015</strain>
    </source>
</reference>
<evidence type="ECO:0000256" key="1">
    <source>
        <dbReference type="ARBA" id="ARBA00004167"/>
    </source>
</evidence>
<keyword evidence="2 6" id="KW-0812">Transmembrane</keyword>
<dbReference type="GO" id="GO:0005886">
    <property type="term" value="C:plasma membrane"/>
    <property type="evidence" value="ECO:0007669"/>
    <property type="project" value="InterPro"/>
</dbReference>
<dbReference type="Pfam" id="PF04357">
    <property type="entry name" value="TamB"/>
    <property type="match status" value="1"/>
</dbReference>
<evidence type="ECO:0000313" key="9">
    <source>
        <dbReference type="Proteomes" id="UP000011717"/>
    </source>
</evidence>
<keyword evidence="3 6" id="KW-1133">Transmembrane helix</keyword>
<dbReference type="OrthoDB" id="7784409at2"/>
<keyword evidence="9" id="KW-1185">Reference proteome</keyword>
<proteinExistence type="predicted"/>
<keyword evidence="4 6" id="KW-0472">Membrane</keyword>
<evidence type="ECO:0000256" key="2">
    <source>
        <dbReference type="ARBA" id="ARBA00022692"/>
    </source>
</evidence>
<gene>
    <name evidence="8" type="ORF">C725_1797</name>
</gene>
<evidence type="ECO:0000256" key="6">
    <source>
        <dbReference type="SAM" id="Phobius"/>
    </source>
</evidence>
<evidence type="ECO:0000256" key="5">
    <source>
        <dbReference type="SAM" id="MobiDB-lite"/>
    </source>
</evidence>
<organism evidence="8 9">
    <name type="scientific">Pacificimonas flava</name>
    <dbReference type="NCBI Taxonomy" id="1234595"/>
    <lineage>
        <taxon>Bacteria</taxon>
        <taxon>Pseudomonadati</taxon>
        <taxon>Pseudomonadota</taxon>
        <taxon>Alphaproteobacteria</taxon>
        <taxon>Sphingomonadales</taxon>
        <taxon>Sphingosinicellaceae</taxon>
        <taxon>Pacificimonas</taxon>
    </lineage>
</organism>
<dbReference type="GO" id="GO:0009306">
    <property type="term" value="P:protein secretion"/>
    <property type="evidence" value="ECO:0007669"/>
    <property type="project" value="InterPro"/>
</dbReference>
<accession>M2U401</accession>
<evidence type="ECO:0000313" key="8">
    <source>
        <dbReference type="EMBL" id="EMD82757.1"/>
    </source>
</evidence>
<name>M2U401_9SPHN</name>
<sequence>MVNEMDPAPVEQDDEDRSRGVVLKWIGIVLVALLILLGLLIASLNTGPGRRFLAQQLDGFSTANGLTINIGAIDGSIWGEMVLRDLALSDPQGVFLTVPETTLDWHPFSLASKHVDIDSLSIPSGELIRLPELLPSDDPDAPLLPDIDIDIDRLDLGRLDIGPAVTGTRHAVSLSGEAHIADGRAQIDADAQALTGNGIAGGDRLSLVIDAVPDDNKLDIDLDLDAPADGLVAGFTALPRPLRLRVDGSGTWQAWRGTLAAASGEQALAELDLVASDGTFTVRGPFDLGAVMEESMLTQLLGPQADINLTAALEERVADFDLELRSDALALEGAGILDMGESQWRDTAFDFRLLEPSVLNETMSGEDVRGTATLEGMLSQPNVAYRADAARLAVSETSFVNMAAQGTITFAEGGAILIPLQARADRVEGLADLLAPLADDLRIEGMLRVADGRMTADDVALASDTMAGTADLSVNFADASYRAAVKARAPRFPWDPFGVFDIRADINIRSLPNGSFAMTGPIRAESRRLDNAVLDMLTGGRAVVTGNLIAPGNGIYGLGDMQITGPSVRATGTARMLADGSLDVVIEGTSEDYGPFVARISGTAEAPVIDVEAESPTLGIPFENVVAQIRGTPEGYLITASGGTPYGPASAEILYTNAGTYEIRRVQLAELILSGEIAPTESGVYAGTLRANGNGISGTIALSDRGGDQFVAIDLTGRDIALAGDPAISLDRGDVDMTVLMTGEVPIVEGTAQFAALRYGEFRMDAGRASFSYENGRGAARIVAEGRMPTPYEVAVNGRFTSEQLIAAVKGEVSGQPFQTVQPMRVAMTDGAYVLSPVTIRMREGDVRLAGRFGDETQVQARFEEFGLEILNAFMPSGGFSGSATGSLDYAQANATAVPRADLRLQLDDFQRSGTVNVSQAIDATFVGHLDEAGGRMNGAIRQRGRQVGRVQVSLAPLGEGGTWSERLMAAPLGGGVRYNGPASALFSFAGLAGQTLRGQMAVGADFGGRLQTPSITGRVRADGLTYENETYGTRITDMVLDGRFTNDSFELRQFQGNAGEGTVAASGNVSLSAVDEYPIDIQVTLDNAQLADGDDLAARVSGTLNIENSPQQQAMISGELILPEVRYRLVRSGEEEITELAGVRRRPQSLEPVESAAGGEEAAPPRNWALDIDVRADNRIFVSGMGLESEWEADLNIGGYATAYTVGGQVELVRGTFGFAGQRFDLTRGRIEFLRENEINPVLDIRAETDVDDITAIINIGGRAYNPQISFSSSPARPEEEILALILFGGPPSELGALEAVQLAASLNSLRGSGGGLNPLGELRQATGFDRLRILGSDQATGRGTALAVGQYIGDDIYLEVITDAEGFTATQIEIALSRAFSVLSSVSTTAGQSANLRYSKDY</sequence>
<comment type="caution">
    <text evidence="8">The sequence shown here is derived from an EMBL/GenBank/DDBJ whole genome shotgun (WGS) entry which is preliminary data.</text>
</comment>